<feature type="compositionally biased region" description="Basic residues" evidence="2">
    <location>
        <begin position="1"/>
        <end position="20"/>
    </location>
</feature>
<dbReference type="GeneID" id="121214586"/>
<feature type="region of interest" description="Disordered" evidence="2">
    <location>
        <begin position="1"/>
        <end position="56"/>
    </location>
</feature>
<evidence type="ECO:0000256" key="2">
    <source>
        <dbReference type="SAM" id="MobiDB-lite"/>
    </source>
</evidence>
<feature type="compositionally biased region" description="Basic and acidic residues" evidence="2">
    <location>
        <begin position="376"/>
        <end position="390"/>
    </location>
</feature>
<proteinExistence type="inferred from homology"/>
<evidence type="ECO:0000256" key="1">
    <source>
        <dbReference type="RuleBase" id="RU362006"/>
    </source>
</evidence>
<reference evidence="4" key="1">
    <citation type="journal article" date="2020" name="Nat. Genet.">
        <title>Genomic diversifications of five Gossypium allopolyploid species and their impact on cotton improvement.</title>
        <authorList>
            <person name="Chen Z.J."/>
            <person name="Sreedasyam A."/>
            <person name="Ando A."/>
            <person name="Song Q."/>
            <person name="De Santiago L.M."/>
            <person name="Hulse-Kemp A.M."/>
            <person name="Ding M."/>
            <person name="Ye W."/>
            <person name="Kirkbride R.C."/>
            <person name="Jenkins J."/>
            <person name="Plott C."/>
            <person name="Lovell J."/>
            <person name="Lin Y.M."/>
            <person name="Vaughn R."/>
            <person name="Liu B."/>
            <person name="Simpson S."/>
            <person name="Scheffler B.E."/>
            <person name="Wen L."/>
            <person name="Saski C.A."/>
            <person name="Grover C.E."/>
            <person name="Hu G."/>
            <person name="Conover J.L."/>
            <person name="Carlson J.W."/>
            <person name="Shu S."/>
            <person name="Boston L.B."/>
            <person name="Williams M."/>
            <person name="Peterson D.G."/>
            <person name="McGee K."/>
            <person name="Jones D.C."/>
            <person name="Wendel J.F."/>
            <person name="Stelly D.M."/>
            <person name="Grimwood J."/>
            <person name="Schmutz J."/>
        </authorList>
    </citation>
    <scope>NUCLEOTIDE SEQUENCE [LARGE SCALE GENOMIC DNA]</scope>
    <source>
        <strain evidence="4">cv. TM-1</strain>
    </source>
</reference>
<evidence type="ECO:0000313" key="5">
    <source>
        <dbReference type="RefSeq" id="XP_040944304.1"/>
    </source>
</evidence>
<dbReference type="InterPro" id="IPR005162">
    <property type="entry name" value="Retrotrans_gag_dom"/>
</dbReference>
<organism evidence="4 5">
    <name type="scientific">Gossypium hirsutum</name>
    <name type="common">Upland cotton</name>
    <name type="synonym">Gossypium mexicanum</name>
    <dbReference type="NCBI Taxonomy" id="3635"/>
    <lineage>
        <taxon>Eukaryota</taxon>
        <taxon>Viridiplantae</taxon>
        <taxon>Streptophyta</taxon>
        <taxon>Embryophyta</taxon>
        <taxon>Tracheophyta</taxon>
        <taxon>Spermatophyta</taxon>
        <taxon>Magnoliopsida</taxon>
        <taxon>eudicotyledons</taxon>
        <taxon>Gunneridae</taxon>
        <taxon>Pentapetalae</taxon>
        <taxon>rosids</taxon>
        <taxon>malvids</taxon>
        <taxon>Malvales</taxon>
        <taxon>Malvaceae</taxon>
        <taxon>Malvoideae</taxon>
        <taxon>Gossypium</taxon>
    </lineage>
</organism>
<dbReference type="RefSeq" id="XP_040944304.1">
    <property type="nucleotide sequence ID" value="XM_041088370.1"/>
</dbReference>
<comment type="similarity">
    <text evidence="1">Belongs to the DP1 family.</text>
</comment>
<evidence type="ECO:0000259" key="3">
    <source>
        <dbReference type="Pfam" id="PF03732"/>
    </source>
</evidence>
<gene>
    <name evidence="5" type="primary">LOC121214586</name>
</gene>
<dbReference type="Pfam" id="PF03732">
    <property type="entry name" value="Retrotrans_gag"/>
    <property type="match status" value="1"/>
</dbReference>
<keyword evidence="4" id="KW-1185">Reference proteome</keyword>
<comment type="subcellular location">
    <subcellularLocation>
        <location evidence="1">Membrane</location>
        <topology evidence="1">Multi-pass membrane protein</topology>
    </subcellularLocation>
</comment>
<dbReference type="PANTHER" id="PTHR12300">
    <property type="entry name" value="HVA22-LIKE PROTEINS"/>
    <property type="match status" value="1"/>
</dbReference>
<reference evidence="5" key="2">
    <citation type="submission" date="2025-08" db="UniProtKB">
        <authorList>
            <consortium name="RefSeq"/>
        </authorList>
    </citation>
    <scope>IDENTIFICATION</scope>
</reference>
<dbReference type="InterPro" id="IPR004345">
    <property type="entry name" value="TB2_DP1_HVA22"/>
</dbReference>
<dbReference type="Proteomes" id="UP000818029">
    <property type="component" value="Chromosome D02"/>
</dbReference>
<feature type="region of interest" description="Disordered" evidence="2">
    <location>
        <begin position="371"/>
        <end position="390"/>
    </location>
</feature>
<dbReference type="Pfam" id="PF03134">
    <property type="entry name" value="TB2_DP1_HVA22"/>
    <property type="match status" value="1"/>
</dbReference>
<feature type="domain" description="Retrotransposon gag" evidence="3">
    <location>
        <begin position="116"/>
        <end position="172"/>
    </location>
</feature>
<accession>A0ABM2ZNU7</accession>
<dbReference type="PANTHER" id="PTHR12300:SF176">
    <property type="entry name" value="HVA22-LIKE PROTEIN"/>
    <property type="match status" value="1"/>
</dbReference>
<name>A0ABM2ZNU7_GOSHI</name>
<protein>
    <recommendedName>
        <fullName evidence="1">HVA22-like protein</fullName>
    </recommendedName>
</protein>
<evidence type="ECO:0000313" key="4">
    <source>
        <dbReference type="Proteomes" id="UP000818029"/>
    </source>
</evidence>
<sequence>MSARGTRRRGIRGRGRGRRGARAESSSLGSMPNLDTSETPVLPATETGSQSHSNRDDALSQAMLRVLERVIRPHSRSKGRGGVTGVTPTVVEYWLEATERIMNDIDCTPEQKLKGAVSLLRDEAYQWWLSIEEGTQPDHLNWDFFKTTFQEKYVEASYENTRRREFMNLIKESRRTRLSSCEIVVEIVRSVKAIKALIPVLSANSEIHGSNERGCFFLQLVPTLLFGRHVGTVLPVYSTFKAIESNDENEQRKWLLYWTVYGSFSVAEAFSDKLLSWFPFYYYAKFAFLVWLQLPSANGAEHLYMSHLRPFLLKHQSRLDKILGYIYNELAKIISAHQTEIKFARLLFMKLMASVNQIGCDYIQPVQRQSNCSIEGPRDADSDRQSETED</sequence>
<feature type="compositionally biased region" description="Polar residues" evidence="2">
    <location>
        <begin position="24"/>
        <end position="39"/>
    </location>
</feature>